<dbReference type="InParanoid" id="A0A2N3N5R0"/>
<protein>
    <recommendedName>
        <fullName evidence="3">DUF218 domain-containing protein</fullName>
    </recommendedName>
</protein>
<dbReference type="InterPro" id="IPR055323">
    <property type="entry name" value="C57A10.07/YOR238W"/>
</dbReference>
<name>A0A2N3N5R0_9PEZI</name>
<evidence type="ECO:0008006" key="3">
    <source>
        <dbReference type="Google" id="ProtNLM"/>
    </source>
</evidence>
<keyword evidence="2" id="KW-1185">Reference proteome</keyword>
<accession>A0A2N3N5R0</accession>
<dbReference type="VEuPathDB" id="FungiDB:jhhlp_006373"/>
<sequence>MPTPSHLVVVCCHGIWLGGKSLGPDESEWLIAPFQKGETPTFVDHIKAGLRCLAEDKNAVLMFSGGPTRKETQLTEARSYVNIAVQNNYFGIIPPSEGYRVLAEERALDSYYNVLFSIVDFWRLYGYQWPERLTVVSHAFKKSRIYDGHCAAIGFPLDRTDYVGVDPPEMAEGSASKEAALKGVEIALRQWTEDPHGVKESLAGKRKVRNPWGVNQDLFVNDDERRRSGLATIPFKDGYEVLDPNAPRPW</sequence>
<reference evidence="1 2" key="1">
    <citation type="journal article" date="2017" name="G3 (Bethesda)">
        <title>First Draft Genome Sequence of the Pathogenic Fungus Lomentospora prolificans (Formerly Scedosporium prolificans).</title>
        <authorList>
            <person name="Luo R."/>
            <person name="Zimin A."/>
            <person name="Workman R."/>
            <person name="Fan Y."/>
            <person name="Pertea G."/>
            <person name="Grossman N."/>
            <person name="Wear M.P."/>
            <person name="Jia B."/>
            <person name="Miller H."/>
            <person name="Casadevall A."/>
            <person name="Timp W."/>
            <person name="Zhang S.X."/>
            <person name="Salzberg S.L."/>
        </authorList>
    </citation>
    <scope>NUCLEOTIDE SEQUENCE [LARGE SCALE GENOMIC DNA]</scope>
    <source>
        <strain evidence="1 2">JHH-5317</strain>
    </source>
</reference>
<proteinExistence type="predicted"/>
<dbReference type="Proteomes" id="UP000233524">
    <property type="component" value="Unassembled WGS sequence"/>
</dbReference>
<comment type="caution">
    <text evidence="1">The sequence shown here is derived from an EMBL/GenBank/DDBJ whole genome shotgun (WGS) entry which is preliminary data.</text>
</comment>
<gene>
    <name evidence="1" type="ORF">jhhlp_006373</name>
</gene>
<dbReference type="EMBL" id="NLAX01000701">
    <property type="protein sequence ID" value="PKS07765.1"/>
    <property type="molecule type" value="Genomic_DNA"/>
</dbReference>
<evidence type="ECO:0000313" key="1">
    <source>
        <dbReference type="EMBL" id="PKS07765.1"/>
    </source>
</evidence>
<organism evidence="1 2">
    <name type="scientific">Lomentospora prolificans</name>
    <dbReference type="NCBI Taxonomy" id="41688"/>
    <lineage>
        <taxon>Eukaryota</taxon>
        <taxon>Fungi</taxon>
        <taxon>Dikarya</taxon>
        <taxon>Ascomycota</taxon>
        <taxon>Pezizomycotina</taxon>
        <taxon>Sordariomycetes</taxon>
        <taxon>Hypocreomycetidae</taxon>
        <taxon>Microascales</taxon>
        <taxon>Microascaceae</taxon>
        <taxon>Lomentospora</taxon>
    </lineage>
</organism>
<dbReference type="STRING" id="41688.A0A2N3N5R0"/>
<evidence type="ECO:0000313" key="2">
    <source>
        <dbReference type="Proteomes" id="UP000233524"/>
    </source>
</evidence>
<dbReference type="GO" id="GO:0005737">
    <property type="term" value="C:cytoplasm"/>
    <property type="evidence" value="ECO:0007669"/>
    <property type="project" value="TreeGrafter"/>
</dbReference>
<dbReference type="PANTHER" id="PTHR28110:SF1">
    <property type="entry name" value="TRANSMEMBRANE PROTEIN"/>
    <property type="match status" value="1"/>
</dbReference>
<dbReference type="AlphaFoldDB" id="A0A2N3N5R0"/>
<dbReference type="PANTHER" id="PTHR28110">
    <property type="entry name" value="TRANSMEMBRANE PROTEIN"/>
    <property type="match status" value="1"/>
</dbReference>
<dbReference type="OrthoDB" id="4347at2759"/>
<dbReference type="FunCoup" id="A0A2N3N5R0">
    <property type="interactions" value="48"/>
</dbReference>